<proteinExistence type="predicted"/>
<reference evidence="3" key="2">
    <citation type="submission" date="2013-04" db="EMBL/GenBank/DDBJ databases">
        <title>Genomic mechanisms accounting for the adaptation to parasitism in nematode-trapping fungi.</title>
        <authorList>
            <person name="Ahren D.G."/>
        </authorList>
    </citation>
    <scope>NUCLEOTIDE SEQUENCE [LARGE SCALE GENOMIC DNA]</scope>
    <source>
        <strain evidence="3">CBS 200.50</strain>
    </source>
</reference>
<dbReference type="EMBL" id="AQGS01000003">
    <property type="protein sequence ID" value="EPS45702.1"/>
    <property type="molecule type" value="Genomic_DNA"/>
</dbReference>
<dbReference type="OrthoDB" id="19923at2759"/>
<dbReference type="Proteomes" id="UP000015100">
    <property type="component" value="Unassembled WGS sequence"/>
</dbReference>
<protein>
    <recommendedName>
        <fullName evidence="4">Fungal N-terminal domain-containing protein</fullName>
    </recommendedName>
</protein>
<name>S8CDC8_DACHA</name>
<evidence type="ECO:0000256" key="1">
    <source>
        <dbReference type="SAM" id="MobiDB-lite"/>
    </source>
</evidence>
<sequence>MSGLEVASAIIGIVAIGGKLASWLWDVLNTIADAPESIKVALIALREASFILTELQSYVNNSQQFPADRRFLILVQYISDTLTGYVITYSVLESHIDFVRGAYPLRTISFHRGRRWLRETQINDAIRRLQDHKSSLSLMLNIIQSQSIQSVQETLNQLSKQIHNALQGDNPLQAHLDEADNVSTVTSMFETATIGPSTGKQNPERTTRESKGYSFKFEEDLKNSWVYRRINFSYSLNSFTSRMGSERGMAISALSKLTLQNIYNIAVYNLPILPSDVYNSWWYNRPQPNNIRGLPSMDETPSENLPTGGQTSSEMLAVPDRSDRMRMN</sequence>
<organism evidence="2 3">
    <name type="scientific">Dactylellina haptotyla (strain CBS 200.50)</name>
    <name type="common">Nematode-trapping fungus</name>
    <name type="synonym">Monacrosporium haptotylum</name>
    <dbReference type="NCBI Taxonomy" id="1284197"/>
    <lineage>
        <taxon>Eukaryota</taxon>
        <taxon>Fungi</taxon>
        <taxon>Dikarya</taxon>
        <taxon>Ascomycota</taxon>
        <taxon>Pezizomycotina</taxon>
        <taxon>Orbiliomycetes</taxon>
        <taxon>Orbiliales</taxon>
        <taxon>Orbiliaceae</taxon>
        <taxon>Dactylellina</taxon>
    </lineage>
</organism>
<evidence type="ECO:0008006" key="4">
    <source>
        <dbReference type="Google" id="ProtNLM"/>
    </source>
</evidence>
<reference evidence="2 3" key="1">
    <citation type="journal article" date="2013" name="PLoS Genet.">
        <title>Genomic mechanisms accounting for the adaptation to parasitism in nematode-trapping fungi.</title>
        <authorList>
            <person name="Meerupati T."/>
            <person name="Andersson K.M."/>
            <person name="Friman E."/>
            <person name="Kumar D."/>
            <person name="Tunlid A."/>
            <person name="Ahren D."/>
        </authorList>
    </citation>
    <scope>NUCLEOTIDE SEQUENCE [LARGE SCALE GENOMIC DNA]</scope>
    <source>
        <strain evidence="2 3">CBS 200.50</strain>
    </source>
</reference>
<dbReference type="AlphaFoldDB" id="S8CDC8"/>
<feature type="compositionally biased region" description="Polar residues" evidence="1">
    <location>
        <begin position="302"/>
        <end position="314"/>
    </location>
</feature>
<dbReference type="eggNOG" id="ENOG502S58Q">
    <property type="taxonomic scope" value="Eukaryota"/>
</dbReference>
<evidence type="ECO:0000313" key="2">
    <source>
        <dbReference type="EMBL" id="EPS45702.1"/>
    </source>
</evidence>
<feature type="region of interest" description="Disordered" evidence="1">
    <location>
        <begin position="292"/>
        <end position="328"/>
    </location>
</feature>
<evidence type="ECO:0000313" key="3">
    <source>
        <dbReference type="Proteomes" id="UP000015100"/>
    </source>
</evidence>
<accession>S8CDC8</accession>
<keyword evidence="3" id="KW-1185">Reference proteome</keyword>
<dbReference type="OMA" id="QETERCI"/>
<dbReference type="HOGENOM" id="CLU_847354_0_0_1"/>
<comment type="caution">
    <text evidence="2">The sequence shown here is derived from an EMBL/GenBank/DDBJ whole genome shotgun (WGS) entry which is preliminary data.</text>
</comment>
<gene>
    <name evidence="2" type="ORF">H072_264</name>
</gene>